<dbReference type="InterPro" id="IPR050090">
    <property type="entry name" value="Tyrosine_recombinase_XerCD"/>
</dbReference>
<keyword evidence="2" id="KW-0229">DNA integration</keyword>
<proteinExistence type="inferred from homology"/>
<dbReference type="PROSITE" id="PS51898">
    <property type="entry name" value="TYR_RECOMBINASE"/>
    <property type="match status" value="1"/>
</dbReference>
<dbReference type="Gene3D" id="1.10.443.10">
    <property type="entry name" value="Intergrase catalytic core"/>
    <property type="match status" value="1"/>
</dbReference>
<keyword evidence="4" id="KW-0233">DNA recombination</keyword>
<accession>A0A2T3KMB6</accession>
<evidence type="ECO:0000256" key="3">
    <source>
        <dbReference type="ARBA" id="ARBA00023125"/>
    </source>
</evidence>
<dbReference type="GO" id="GO:0015074">
    <property type="term" value="P:DNA integration"/>
    <property type="evidence" value="ECO:0007669"/>
    <property type="project" value="UniProtKB-KW"/>
</dbReference>
<name>A0A2T3KMB6_9GAMM</name>
<dbReference type="EMBL" id="PYNF01000002">
    <property type="protein sequence ID" value="PSV00928.1"/>
    <property type="molecule type" value="Genomic_DNA"/>
</dbReference>
<dbReference type="InterPro" id="IPR002104">
    <property type="entry name" value="Integrase_catalytic"/>
</dbReference>
<dbReference type="PANTHER" id="PTHR30349:SF64">
    <property type="entry name" value="PROPHAGE INTEGRASE INTD-RELATED"/>
    <property type="match status" value="1"/>
</dbReference>
<dbReference type="SUPFAM" id="SSF56349">
    <property type="entry name" value="DNA breaking-rejoining enzymes"/>
    <property type="match status" value="1"/>
</dbReference>
<dbReference type="InterPro" id="IPR010998">
    <property type="entry name" value="Integrase_recombinase_N"/>
</dbReference>
<dbReference type="AlphaFoldDB" id="A0A2T3KMB6"/>
<keyword evidence="3" id="KW-0238">DNA-binding</keyword>
<dbReference type="GO" id="GO:0003677">
    <property type="term" value="F:DNA binding"/>
    <property type="evidence" value="ECO:0007669"/>
    <property type="project" value="UniProtKB-KW"/>
</dbReference>
<reference evidence="6 7" key="1">
    <citation type="submission" date="2018-01" db="EMBL/GenBank/DDBJ databases">
        <title>Whole genome sequencing of Histamine producing bacteria.</title>
        <authorList>
            <person name="Butler K."/>
        </authorList>
    </citation>
    <scope>NUCLEOTIDE SEQUENCE [LARGE SCALE GENOMIC DNA]</scope>
    <source>
        <strain evidence="6 7">FS-7.2</strain>
    </source>
</reference>
<feature type="domain" description="Tyr recombinase" evidence="5">
    <location>
        <begin position="180"/>
        <end position="371"/>
    </location>
</feature>
<gene>
    <name evidence="6" type="ORF">C9J27_02555</name>
</gene>
<evidence type="ECO:0000256" key="4">
    <source>
        <dbReference type="ARBA" id="ARBA00023172"/>
    </source>
</evidence>
<evidence type="ECO:0000313" key="7">
    <source>
        <dbReference type="Proteomes" id="UP000241426"/>
    </source>
</evidence>
<evidence type="ECO:0000313" key="6">
    <source>
        <dbReference type="EMBL" id="PSV00928.1"/>
    </source>
</evidence>
<dbReference type="Pfam" id="PF00589">
    <property type="entry name" value="Phage_integrase"/>
    <property type="match status" value="1"/>
</dbReference>
<dbReference type="Gene3D" id="1.10.150.130">
    <property type="match status" value="1"/>
</dbReference>
<evidence type="ECO:0000259" key="5">
    <source>
        <dbReference type="PROSITE" id="PS51898"/>
    </source>
</evidence>
<dbReference type="Proteomes" id="UP000241426">
    <property type="component" value="Unassembled WGS sequence"/>
</dbReference>
<dbReference type="InterPro" id="IPR011010">
    <property type="entry name" value="DNA_brk_join_enz"/>
</dbReference>
<dbReference type="InterPro" id="IPR013762">
    <property type="entry name" value="Integrase-like_cat_sf"/>
</dbReference>
<evidence type="ECO:0000256" key="1">
    <source>
        <dbReference type="ARBA" id="ARBA00008857"/>
    </source>
</evidence>
<comment type="caution">
    <text evidence="6">The sequence shown here is derived from an EMBL/GenBank/DDBJ whole genome shotgun (WGS) entry which is preliminary data.</text>
</comment>
<comment type="similarity">
    <text evidence="1">Belongs to the 'phage' integrase family.</text>
</comment>
<organism evidence="6 7">
    <name type="scientific">Photobacterium kishitanii</name>
    <dbReference type="NCBI Taxonomy" id="318456"/>
    <lineage>
        <taxon>Bacteria</taxon>
        <taxon>Pseudomonadati</taxon>
        <taxon>Pseudomonadota</taxon>
        <taxon>Gammaproteobacteria</taxon>
        <taxon>Vibrionales</taxon>
        <taxon>Vibrionaceae</taxon>
        <taxon>Photobacterium</taxon>
    </lineage>
</organism>
<protein>
    <submittedName>
        <fullName evidence="6">Integrase</fullName>
    </submittedName>
</protein>
<sequence>MPSIPLHNTVINNIMHDSNIIDADYDIIEDDNFFADFLEKPSDATPSTSLTLISEKREHDPFGLSLNDSERKIVLSPALSYISSLGSPDSRTTMASLLNCTAKILNYKSIYDCPWEKLTKEIVEHVVRELRKKELAPQTINLYLNAIKQTVDHALDQDLMDIAVALRIKKIKRERGSRISKGREVKPDEIRKVLSTCKSENITSKDIRDAAMLCITRGCGLRRAELTNLKNDSLNHSTRILRVIGKGNKERTIKVPAQLFPIIKRWIDYKSNYNWKKEETEWMFCRIHKHGQLQPDKLTGKGVQHIFSKRVETANIEKFAPHDLRRTFCTSLLSSGNASLNDVQLLMGHADMRTTQRYDMRNKDRLFDISDGIDIF</sequence>
<evidence type="ECO:0000256" key="2">
    <source>
        <dbReference type="ARBA" id="ARBA00022908"/>
    </source>
</evidence>
<dbReference type="PANTHER" id="PTHR30349">
    <property type="entry name" value="PHAGE INTEGRASE-RELATED"/>
    <property type="match status" value="1"/>
</dbReference>
<dbReference type="GO" id="GO:0006310">
    <property type="term" value="P:DNA recombination"/>
    <property type="evidence" value="ECO:0007669"/>
    <property type="project" value="UniProtKB-KW"/>
</dbReference>